<organism evidence="1">
    <name type="scientific">marine sediment metagenome</name>
    <dbReference type="NCBI Taxonomy" id="412755"/>
    <lineage>
        <taxon>unclassified sequences</taxon>
        <taxon>metagenomes</taxon>
        <taxon>ecological metagenomes</taxon>
    </lineage>
</organism>
<sequence length="88" mass="10440">MLTKAEVLSLSRREVRYHLYRIRTYEEGGSSHKANALKEYYERQKGFTNWSGFARTWDVGDEGHHKIVEREFTEEQEWNSELSSLIGD</sequence>
<gene>
    <name evidence="1" type="ORF">S01H4_51522</name>
</gene>
<reference evidence="1" key="1">
    <citation type="journal article" date="2014" name="Front. Microbiol.">
        <title>High frequency of phylogenetically diverse reductive dehalogenase-homologous genes in deep subseafloor sedimentary metagenomes.</title>
        <authorList>
            <person name="Kawai M."/>
            <person name="Futagami T."/>
            <person name="Toyoda A."/>
            <person name="Takaki Y."/>
            <person name="Nishi S."/>
            <person name="Hori S."/>
            <person name="Arai W."/>
            <person name="Tsubouchi T."/>
            <person name="Morono Y."/>
            <person name="Uchiyama I."/>
            <person name="Ito T."/>
            <person name="Fujiyama A."/>
            <person name="Inagaki F."/>
            <person name="Takami H."/>
        </authorList>
    </citation>
    <scope>NUCLEOTIDE SEQUENCE</scope>
    <source>
        <strain evidence="1">Expedition CK06-06</strain>
    </source>
</reference>
<dbReference type="EMBL" id="BART01029347">
    <property type="protein sequence ID" value="GAH00147.1"/>
    <property type="molecule type" value="Genomic_DNA"/>
</dbReference>
<name>X1BYS4_9ZZZZ</name>
<accession>X1BYS4</accession>
<proteinExistence type="predicted"/>
<dbReference type="AlphaFoldDB" id="X1BYS4"/>
<comment type="caution">
    <text evidence="1">The sequence shown here is derived from an EMBL/GenBank/DDBJ whole genome shotgun (WGS) entry which is preliminary data.</text>
</comment>
<evidence type="ECO:0000313" key="1">
    <source>
        <dbReference type="EMBL" id="GAH00147.1"/>
    </source>
</evidence>
<protein>
    <submittedName>
        <fullName evidence="1">Uncharacterized protein</fullName>
    </submittedName>
</protein>